<evidence type="ECO:0000256" key="1">
    <source>
        <dbReference type="SAM" id="MobiDB-lite"/>
    </source>
</evidence>
<gene>
    <name evidence="2" type="ORF">JKP88DRAFT_281134</name>
</gene>
<dbReference type="SUPFAM" id="SSF48371">
    <property type="entry name" value="ARM repeat"/>
    <property type="match status" value="2"/>
</dbReference>
<reference evidence="2" key="1">
    <citation type="submission" date="2021-02" db="EMBL/GenBank/DDBJ databases">
        <title>First Annotated Genome of the Yellow-green Alga Tribonema minus.</title>
        <authorList>
            <person name="Mahan K.M."/>
        </authorList>
    </citation>
    <scope>NUCLEOTIDE SEQUENCE</scope>
    <source>
        <strain evidence="2">UTEX B ZZ1240</strain>
    </source>
</reference>
<comment type="caution">
    <text evidence="2">The sequence shown here is derived from an EMBL/GenBank/DDBJ whole genome shotgun (WGS) entry which is preliminary data.</text>
</comment>
<proteinExistence type="predicted"/>
<accession>A0A836C9W0</accession>
<feature type="compositionally biased region" description="Basic and acidic residues" evidence="1">
    <location>
        <begin position="56"/>
        <end position="71"/>
    </location>
</feature>
<feature type="compositionally biased region" description="Low complexity" evidence="1">
    <location>
        <begin position="923"/>
        <end position="940"/>
    </location>
</feature>
<name>A0A836C9W0_9STRA</name>
<dbReference type="InterPro" id="IPR016024">
    <property type="entry name" value="ARM-type_fold"/>
</dbReference>
<feature type="region of interest" description="Disordered" evidence="1">
    <location>
        <begin position="923"/>
        <end position="950"/>
    </location>
</feature>
<feature type="compositionally biased region" description="Gly residues" evidence="1">
    <location>
        <begin position="941"/>
        <end position="950"/>
    </location>
</feature>
<feature type="compositionally biased region" description="Acidic residues" evidence="1">
    <location>
        <begin position="169"/>
        <end position="179"/>
    </location>
</feature>
<keyword evidence="3" id="KW-1185">Reference proteome</keyword>
<evidence type="ECO:0000313" key="2">
    <source>
        <dbReference type="EMBL" id="KAG5178465.1"/>
    </source>
</evidence>
<dbReference type="Proteomes" id="UP000664859">
    <property type="component" value="Unassembled WGS sequence"/>
</dbReference>
<feature type="compositionally biased region" description="Pro residues" evidence="1">
    <location>
        <begin position="85"/>
        <end position="94"/>
    </location>
</feature>
<dbReference type="EMBL" id="JAFCMP010000515">
    <property type="protein sequence ID" value="KAG5178465.1"/>
    <property type="molecule type" value="Genomic_DNA"/>
</dbReference>
<feature type="region of interest" description="Disordered" evidence="1">
    <location>
        <begin position="1617"/>
        <end position="1639"/>
    </location>
</feature>
<feature type="region of interest" description="Disordered" evidence="1">
    <location>
        <begin position="169"/>
        <end position="192"/>
    </location>
</feature>
<protein>
    <submittedName>
        <fullName evidence="2">Uncharacterized protein</fullName>
    </submittedName>
</protein>
<organism evidence="2 3">
    <name type="scientific">Tribonema minus</name>
    <dbReference type="NCBI Taxonomy" id="303371"/>
    <lineage>
        <taxon>Eukaryota</taxon>
        <taxon>Sar</taxon>
        <taxon>Stramenopiles</taxon>
        <taxon>Ochrophyta</taxon>
        <taxon>PX clade</taxon>
        <taxon>Xanthophyceae</taxon>
        <taxon>Tribonematales</taxon>
        <taxon>Tribonemataceae</taxon>
        <taxon>Tribonema</taxon>
    </lineage>
</organism>
<feature type="compositionally biased region" description="Low complexity" evidence="1">
    <location>
        <begin position="131"/>
        <end position="148"/>
    </location>
</feature>
<dbReference type="InterPro" id="IPR011989">
    <property type="entry name" value="ARM-like"/>
</dbReference>
<evidence type="ECO:0000313" key="3">
    <source>
        <dbReference type="Proteomes" id="UP000664859"/>
    </source>
</evidence>
<feature type="region of interest" description="Disordered" evidence="1">
    <location>
        <begin position="1"/>
        <end position="148"/>
    </location>
</feature>
<dbReference type="Gene3D" id="1.25.10.10">
    <property type="entry name" value="Leucine-rich Repeat Variant"/>
    <property type="match status" value="3"/>
</dbReference>
<sequence length="1639" mass="162007">MDTAGLFFTDHQSPHKDASLRLSPAASPTRLPAPPSEGPSTRTKGSAASAASRSLRRYDGDLFSTHGEHTDGITLMSRFYRPDEPPPAAAPPRPRQTLVVTTSGAASEEEEDRGRVSSFSSTRSDRRVRGRAASSARDAAAAAAGAPPAKAAGALLPTIHDAETEEGLEAALSDEEDDCHSESAENGGADSGGLSAEVALRAAKQLYAFSAAAGRELDMLREGALEVLASVAAAPGAPPSAVTLCAAALCNVACCPRARAHALLGGCVDAVLAPLVEHTAGTSASRRHCARCLLYLSCEADACAAPAQDVARVAALLQRCGAARDALTQCHCAAALANAARRSDAAPRAIRLQLVEVAMPILQQLAGARGRDAAACGAAAAAALLALARTDGAAQKLLQAGAARVICGALEQPKLAAGAAAQLAAALQSVVAALPAPELLTQAAVMPPLALLLGRLARRTEMEAAAAVAAVLRALCRTAAHASWLESNGVAATLAAAYRQLVHQRTPQDAPAAAAQQRTLACRDAVVAAGCMAACSERLALDLVRNGAAAALICSAGELLSAGETDTARAAAVATCNLLARAGACAPLLKASALASVARLAAAGDAVCRGAAAHAVANLAAHESLMLAAALARDAAAARSLVAMMTASAADADARLAAAQAAAAAAVTAEACDALLDGGLVAAVAAVDLAPLLASSRAEPAAAAPLRSSFDARSYSDAAAATSRMRAAAPAGTALRPGAAPVERDDGGACTDGAAVALALAAAEALRRCVMQCVQRGEGPPLGALTALLDISVAATAAAAAAAAAAGSAHQLACVCVSALGQVAALPQPTADTSRVIDAVLGFAALSLLPAGAALCRLCCAALLQLCAHADARAVIAQSEAALRFLVAALRVACTDVELLAARVLRSVATVATCAELLAKPSPGASGATAGSGGASSSSGSSGGGSSGFSGGRSEGAVSIGSNGTLGSDLIVAALLRSNTHAARATCSHVFFNLLACAPPRARRALVDRGLLWAAVRAAGDSDGTATSAAAAARALAALSCDAAFADDLLALRLGAVLLRAARASGSADTRAACAAAVARLACQQAQLPPDRRCVPPFRAGLVQVLAECAGGAAAAAGAAADDDPGSSDRSQQERACQEEAQRAAARALHALAAAALSAEAAQVLLRDGFAALLHDAFAPPATPLAVLTDAALAVAWLAQSEAAAAALVKGGAARWLLRVCGACCDGAAGPEAGGAEAGTACLQAALDALYLLSCRAALLEAMVEEGLVDMCAAAAQYSARGCAGEAGPRCAVLAAAIVSSLSYEERYHARLLDAGAVQLCVNMLTAEQQQQQQQQQRAAEHALQALRNFSAHGPAASQLCAHLDALAALAAAPPGGAHGADCLAATLRNISTDGAGRAAMAERCASVAALRRLAAGGAAQRQCDVAAALYNVLADASGEAAAARGAAAAAAAAELAAQPGVDAEAQRLCSAALSLRITVVASGAATAAPVPLAAAHFDATSMQALVALVRAPTSPRPGLQPRAAAGARPCAAAALLPLFPRAPLEALGGAADWRPYSEHGDAGGVSAAAATASASDAVQPSASAVLSEAATCLVLKPRSLPPVVACGAVEWRHAAPAPAAPPEPFEKVVVDSADSADE</sequence>